<dbReference type="EMBL" id="CP114058">
    <property type="protein sequence ID" value="WAT01026.1"/>
    <property type="molecule type" value="Genomic_DNA"/>
</dbReference>
<evidence type="ECO:0000313" key="2">
    <source>
        <dbReference type="Proteomes" id="UP001164712"/>
    </source>
</evidence>
<proteinExistence type="predicted"/>
<evidence type="ECO:0008006" key="3">
    <source>
        <dbReference type="Google" id="ProtNLM"/>
    </source>
</evidence>
<evidence type="ECO:0000313" key="1">
    <source>
        <dbReference type="EMBL" id="WAT01026.1"/>
    </source>
</evidence>
<gene>
    <name evidence="1" type="ORF">O1V66_20040</name>
</gene>
<keyword evidence="2" id="KW-1185">Reference proteome</keyword>
<reference evidence="1" key="1">
    <citation type="submission" date="2022-12" db="EMBL/GenBank/DDBJ databases">
        <title>Complete genome sequence of an Australian strain of Rouxiella badensis DAR84756 and resolution of the R. badensis DSM100043 and R. chamberiensis DSM28324 genomes.</title>
        <authorList>
            <person name="Paul S."/>
            <person name="Anderson P.J."/>
            <person name="Maynard G."/>
            <person name="Dyall-Smith M."/>
            <person name="Kudinha T."/>
        </authorList>
    </citation>
    <scope>NUCLEOTIDE SEQUENCE</scope>
    <source>
        <strain evidence="1">DSM 28324</strain>
    </source>
</reference>
<sequence length="114" mass="12880">MAKSAAERKAAQRLRQAEKGCRKLDLILDEQELIMLAQNCAARRPQREPYELNEYITMLIRKDNAELWAQLAKQKERACGRCGDSLPGSPEGCPLIGEGACWQTFGWKETKLSV</sequence>
<name>A0ABY7HNS7_9GAMM</name>
<protein>
    <recommendedName>
        <fullName evidence="3">GP46 protein</fullName>
    </recommendedName>
</protein>
<dbReference type="Proteomes" id="UP001164712">
    <property type="component" value="Chromosome"/>
</dbReference>
<organism evidence="1 2">
    <name type="scientific">Rouxiella chamberiensis</name>
    <dbReference type="NCBI Taxonomy" id="1513468"/>
    <lineage>
        <taxon>Bacteria</taxon>
        <taxon>Pseudomonadati</taxon>
        <taxon>Pseudomonadota</taxon>
        <taxon>Gammaproteobacteria</taxon>
        <taxon>Enterobacterales</taxon>
        <taxon>Yersiniaceae</taxon>
        <taxon>Rouxiella</taxon>
    </lineage>
</organism>
<accession>A0ABY7HNS7</accession>
<dbReference type="RefSeq" id="WP_045049086.1">
    <property type="nucleotide sequence ID" value="NZ_CP114058.1"/>
</dbReference>